<proteinExistence type="predicted"/>
<dbReference type="NCBIfam" id="NF037977">
    <property type="entry name" value="Lpg0189_fam"/>
    <property type="match status" value="1"/>
</dbReference>
<dbReference type="OrthoDB" id="5646153at2"/>
<protein>
    <submittedName>
        <fullName evidence="1">Uncharacterized protein</fullName>
    </submittedName>
</protein>
<dbReference type="CDD" id="cd21108">
    <property type="entry name" value="Lpg0189-like"/>
    <property type="match status" value="1"/>
</dbReference>
<dbReference type="Proteomes" id="UP000239239">
    <property type="component" value="Unassembled WGS sequence"/>
</dbReference>
<evidence type="ECO:0000313" key="1">
    <source>
        <dbReference type="EMBL" id="PPK33460.1"/>
    </source>
</evidence>
<dbReference type="Pfam" id="PF24274">
    <property type="entry name" value="NttE"/>
    <property type="match status" value="1"/>
</dbReference>
<organism evidence="1 2">
    <name type="scientific">Legionella pneumophila</name>
    <dbReference type="NCBI Taxonomy" id="446"/>
    <lineage>
        <taxon>Bacteria</taxon>
        <taxon>Pseudomonadati</taxon>
        <taxon>Pseudomonadota</taxon>
        <taxon>Gammaproteobacteria</taxon>
        <taxon>Legionellales</taxon>
        <taxon>Legionellaceae</taxon>
        <taxon>Legionella</taxon>
    </lineage>
</organism>
<comment type="caution">
    <text evidence="1">The sequence shown here is derived from an EMBL/GenBank/DDBJ whole genome shotgun (WGS) entry which is preliminary data.</text>
</comment>
<dbReference type="RefSeq" id="WP_027227972.1">
    <property type="nucleotide sequence ID" value="NZ_CP017601.1"/>
</dbReference>
<name>A0A2S6F7Q0_LEGPN</name>
<dbReference type="InterPro" id="IPR056213">
    <property type="entry name" value="NttE-like"/>
</dbReference>
<evidence type="ECO:0000313" key="2">
    <source>
        <dbReference type="Proteomes" id="UP000239239"/>
    </source>
</evidence>
<accession>A0A2S6F7Q0</accession>
<dbReference type="AlphaFoldDB" id="A0A2S6F7Q0"/>
<sequence length="288" mass="33348">MKPGYLLGALLLSPIIAFANSDDNADGLIFYPLPQNKNTVVRHYSNEQEMPNLSQMAQRTIDFPTQIVRVSGNLTGLELSCDDVENEIDQVFSKKISPDLFTYNTYVSCGYDVNDPEQHATSFSIQSYFDPLTDNAIDYLKSYLKEYNGYNLFNTTTLQIENAKGIIVSMNLNAGLKSNPDKTPFTLYRQDRNNFYFKSNFDVRKELISDIYQRFYSNDPDMILPFFDKWIFSYAGSVYYSILMASNYLELQPERIFVMENEGDIFVSDLRYYFANLCMKRNPNKHCL</sequence>
<dbReference type="EMBL" id="PQWY01000002">
    <property type="protein sequence ID" value="PPK33460.1"/>
    <property type="molecule type" value="Genomic_DNA"/>
</dbReference>
<gene>
    <name evidence="1" type="ORF">C3928_01630</name>
</gene>
<reference evidence="1 2" key="1">
    <citation type="submission" date="2018-02" db="EMBL/GenBank/DDBJ databases">
        <title>Draft genome sequences of four Legionella pneumophila clinical strains isolated in Ontario.</title>
        <authorList>
            <person name="Fortuna A."/>
            <person name="Ramnarine R."/>
            <person name="Li A."/>
            <person name="Frantz C."/>
            <person name="Mallo G."/>
        </authorList>
    </citation>
    <scope>NUCLEOTIDE SEQUENCE [LARGE SCALE GENOMIC DNA]</scope>
    <source>
        <strain evidence="1 2">LG61</strain>
    </source>
</reference>